<sequence>MATIIVPVGFSNGPSWNPDPDVQLGAEPDCYEIILGYGTVSLQRESFLTWVSAFADIDVHSKLELTRDRLIQTAGSMAGVLDAAAAVQRLVDTGLLVEFDPAADSMIEFLRSHRLFPTGEGLGNTRESPEYFRIGRDGNVLFHVLSEVYTLWGLSHNNKSMWDSVGEFFRGLDQDPVIPYDRAGLGSIFAAAIPLLVAGRCAYLQPL</sequence>
<evidence type="ECO:0000313" key="1">
    <source>
        <dbReference type="EMBL" id="GAA1679957.1"/>
    </source>
</evidence>
<reference evidence="1 2" key="1">
    <citation type="journal article" date="2019" name="Int. J. Syst. Evol. Microbiol.">
        <title>The Global Catalogue of Microorganisms (GCM) 10K type strain sequencing project: providing services to taxonomists for standard genome sequencing and annotation.</title>
        <authorList>
            <consortium name="The Broad Institute Genomics Platform"/>
            <consortium name="The Broad Institute Genome Sequencing Center for Infectious Disease"/>
            <person name="Wu L."/>
            <person name="Ma J."/>
        </authorList>
    </citation>
    <scope>NUCLEOTIDE SEQUENCE [LARGE SCALE GENOMIC DNA]</scope>
    <source>
        <strain evidence="1 2">JCM 14718</strain>
    </source>
</reference>
<dbReference type="Proteomes" id="UP001500618">
    <property type="component" value="Unassembled WGS sequence"/>
</dbReference>
<evidence type="ECO:0000313" key="2">
    <source>
        <dbReference type="Proteomes" id="UP001500618"/>
    </source>
</evidence>
<accession>A0ABN2H0L8</accession>
<proteinExistence type="predicted"/>
<keyword evidence="2" id="KW-1185">Reference proteome</keyword>
<name>A0ABN2H0L8_9ACTN</name>
<comment type="caution">
    <text evidence="1">The sequence shown here is derived from an EMBL/GenBank/DDBJ whole genome shotgun (WGS) entry which is preliminary data.</text>
</comment>
<gene>
    <name evidence="1" type="ORF">GCM10009765_31450</name>
</gene>
<evidence type="ECO:0008006" key="3">
    <source>
        <dbReference type="Google" id="ProtNLM"/>
    </source>
</evidence>
<dbReference type="RefSeq" id="WP_344310981.1">
    <property type="nucleotide sequence ID" value="NZ_BAAANY010000009.1"/>
</dbReference>
<dbReference type="EMBL" id="BAAANY010000009">
    <property type="protein sequence ID" value="GAA1679957.1"/>
    <property type="molecule type" value="Genomic_DNA"/>
</dbReference>
<organism evidence="1 2">
    <name type="scientific">Fodinicola feengrottensis</name>
    <dbReference type="NCBI Taxonomy" id="435914"/>
    <lineage>
        <taxon>Bacteria</taxon>
        <taxon>Bacillati</taxon>
        <taxon>Actinomycetota</taxon>
        <taxon>Actinomycetes</taxon>
        <taxon>Mycobacteriales</taxon>
        <taxon>Fodinicola</taxon>
    </lineage>
</organism>
<protein>
    <recommendedName>
        <fullName evidence="3">Alpha-1,2-Mannosidase</fullName>
    </recommendedName>
</protein>